<sequence>MGAFLGLFIVGGVLWFVFWRTPERRSDGGLTQHDASYYASGDDDSHHPD</sequence>
<evidence type="ECO:0000313" key="1">
    <source>
        <dbReference type="EMBL" id="QGM45592.1"/>
    </source>
</evidence>
<evidence type="ECO:0000313" key="2">
    <source>
        <dbReference type="Proteomes" id="UP000309061"/>
    </source>
</evidence>
<name>A0A6B8KDB6_9HYPH</name>
<dbReference type="KEGG" id="mhey:H2LOC_007710"/>
<accession>A0A6B8KDB6</accession>
<protein>
    <submittedName>
        <fullName evidence="1">Uncharacterized protein</fullName>
    </submittedName>
</protein>
<reference evidence="1 2" key="1">
    <citation type="submission" date="2019-11" db="EMBL/GenBank/DDBJ databases">
        <title>The genome sequence of Methylocystis heyeri.</title>
        <authorList>
            <person name="Oshkin I.Y."/>
            <person name="Miroshnikov K."/>
            <person name="Dedysh S.N."/>
        </authorList>
    </citation>
    <scope>NUCLEOTIDE SEQUENCE [LARGE SCALE GENOMIC DNA]</scope>
    <source>
        <strain evidence="1 2">H2</strain>
    </source>
</reference>
<dbReference type="Proteomes" id="UP000309061">
    <property type="component" value="Chromosome"/>
</dbReference>
<dbReference type="AlphaFoldDB" id="A0A6B8KDB6"/>
<dbReference type="EMBL" id="CP046052">
    <property type="protein sequence ID" value="QGM45592.1"/>
    <property type="molecule type" value="Genomic_DNA"/>
</dbReference>
<dbReference type="RefSeq" id="WP_154331596.1">
    <property type="nucleotide sequence ID" value="NZ_CP046052.1"/>
</dbReference>
<keyword evidence="2" id="KW-1185">Reference proteome</keyword>
<proteinExistence type="predicted"/>
<gene>
    <name evidence="1" type="ORF">H2LOC_007710</name>
</gene>
<organism evidence="1 2">
    <name type="scientific">Methylocystis heyeri</name>
    <dbReference type="NCBI Taxonomy" id="391905"/>
    <lineage>
        <taxon>Bacteria</taxon>
        <taxon>Pseudomonadati</taxon>
        <taxon>Pseudomonadota</taxon>
        <taxon>Alphaproteobacteria</taxon>
        <taxon>Hyphomicrobiales</taxon>
        <taxon>Methylocystaceae</taxon>
        <taxon>Methylocystis</taxon>
    </lineage>
</organism>